<evidence type="ECO:0000256" key="4">
    <source>
        <dbReference type="ARBA" id="ARBA00022679"/>
    </source>
</evidence>
<dbReference type="Proteomes" id="UP000199542">
    <property type="component" value="Unassembled WGS sequence"/>
</dbReference>
<organism evidence="12 13">
    <name type="scientific">Rhizobium mongolense subsp. loessense</name>
    <dbReference type="NCBI Taxonomy" id="158890"/>
    <lineage>
        <taxon>Bacteria</taxon>
        <taxon>Pseudomonadati</taxon>
        <taxon>Pseudomonadota</taxon>
        <taxon>Alphaproteobacteria</taxon>
        <taxon>Hyphomicrobiales</taxon>
        <taxon>Rhizobiaceae</taxon>
        <taxon>Rhizobium/Agrobacterium group</taxon>
        <taxon>Rhizobium</taxon>
    </lineage>
</organism>
<keyword evidence="6 10" id="KW-0378">Hydrolase</keyword>
<dbReference type="SMART" id="SM00851">
    <property type="entry name" value="MGS"/>
    <property type="match status" value="1"/>
</dbReference>
<comment type="catalytic activity">
    <reaction evidence="8 10">
        <text>(6R)-10-formyltetrahydrofolate + 5-amino-1-(5-phospho-beta-D-ribosyl)imidazole-4-carboxamide = 5-formamido-1-(5-phospho-D-ribosyl)imidazole-4-carboxamide + (6S)-5,6,7,8-tetrahydrofolate</text>
        <dbReference type="Rhea" id="RHEA:22192"/>
        <dbReference type="ChEBI" id="CHEBI:57453"/>
        <dbReference type="ChEBI" id="CHEBI:58467"/>
        <dbReference type="ChEBI" id="CHEBI:58475"/>
        <dbReference type="ChEBI" id="CHEBI:195366"/>
        <dbReference type="EC" id="2.1.2.3"/>
    </reaction>
</comment>
<dbReference type="PIRSF" id="PIRSF000414">
    <property type="entry name" value="AICARFT_IMPCHas"/>
    <property type="match status" value="1"/>
</dbReference>
<dbReference type="GO" id="GO:0004643">
    <property type="term" value="F:phosphoribosylaminoimidazolecarboxamide formyltransferase activity"/>
    <property type="evidence" value="ECO:0007669"/>
    <property type="project" value="UniProtKB-UniRule"/>
</dbReference>
<name>A0A1G4SM13_9HYPH</name>
<dbReference type="EC" id="2.1.2.3" evidence="10"/>
<dbReference type="FunFam" id="3.40.50.1380:FF:000001">
    <property type="entry name" value="Bifunctional purine biosynthesis protein PurH"/>
    <property type="match status" value="1"/>
</dbReference>
<evidence type="ECO:0000256" key="5">
    <source>
        <dbReference type="ARBA" id="ARBA00022755"/>
    </source>
</evidence>
<dbReference type="GO" id="GO:0003937">
    <property type="term" value="F:IMP cyclohydrolase activity"/>
    <property type="evidence" value="ECO:0007669"/>
    <property type="project" value="UniProtKB-UniRule"/>
</dbReference>
<keyword evidence="7 10" id="KW-0511">Multifunctional enzyme</keyword>
<sequence length="538" mass="56983">MAVTSKKIAAPDKVKVKTALLSVSDKAGIVELARALSEKGIRLLSTGGTHKAITAAGLAVTDVSQVTGFPEIMDGRVKTLHPKVHGGLLAIRDDSAHQEAMKAHGIDGIDLAVINLYPFEDVRAAGGDYPTTVENIDIGGPAMIRASAKNHAYVTILTDPADYPELLEQLTADAGQTNYAFRQRMAAKAYARTAAYDATISNWFAEALSIDTPRHRVIGGVLREEMRYGENPHQKAAFYVTGEKRPGVSTAMLLQGKQLSYNNINDTDAAYELVAEFLPEKAPACAIIKHANPCGVATGPSLVEAYKRALACDSVSAFGGIIAFNSTLDAETAEEIIKLFTEVIIAPDVTEEAKAIVARKPNLRLLSAGDLPDPRAAGLTAKTVSGGLLVQSRDNGMIEDLALKIVTKRAPTAQELEDMKFAFKVGKHVKSNAVVYAKDGQTAGIGAGQMSRVDSARIAALKAEEAAKALGLPTPMTRGSAVASEAFLPFADGLLSMIAAGATAVIQPGGSMRDQEVIDAANEHDVAMVFTGMRHFRH</sequence>
<dbReference type="SMART" id="SM00798">
    <property type="entry name" value="AICARFT_IMPCHas"/>
    <property type="match status" value="1"/>
</dbReference>
<evidence type="ECO:0000259" key="11">
    <source>
        <dbReference type="PROSITE" id="PS51855"/>
    </source>
</evidence>
<comment type="domain">
    <text evidence="10">The IMP cyclohydrolase activity resides in the N-terminal region.</text>
</comment>
<dbReference type="InterPro" id="IPR036914">
    <property type="entry name" value="MGS-like_dom_sf"/>
</dbReference>
<dbReference type="EC" id="3.5.4.10" evidence="10"/>
<dbReference type="HAMAP" id="MF_00139">
    <property type="entry name" value="PurH"/>
    <property type="match status" value="1"/>
</dbReference>
<dbReference type="NCBIfam" id="TIGR00355">
    <property type="entry name" value="purH"/>
    <property type="match status" value="1"/>
</dbReference>
<dbReference type="InterPro" id="IPR024051">
    <property type="entry name" value="AICAR_Tfase_dup_dom_sf"/>
</dbReference>
<dbReference type="RefSeq" id="WP_092586565.1">
    <property type="nucleotide sequence ID" value="NZ_FMTM01000006.1"/>
</dbReference>
<protein>
    <recommendedName>
        <fullName evidence="10">Bifunctional purine biosynthesis protein PurH</fullName>
    </recommendedName>
    <domain>
        <recommendedName>
            <fullName evidence="10">Phosphoribosylaminoimidazolecarboxamide formyltransferase</fullName>
            <ecNumber evidence="10">2.1.2.3</ecNumber>
        </recommendedName>
        <alternativeName>
            <fullName evidence="10">AICAR transformylase</fullName>
        </alternativeName>
    </domain>
    <domain>
        <recommendedName>
            <fullName evidence="10">IMP cyclohydrolase</fullName>
            <ecNumber evidence="10">3.5.4.10</ecNumber>
        </recommendedName>
        <alternativeName>
            <fullName evidence="10">ATIC</fullName>
        </alternativeName>
        <alternativeName>
            <fullName evidence="10">IMP synthase</fullName>
        </alternativeName>
        <alternativeName>
            <fullName evidence="10">Inosinicase</fullName>
        </alternativeName>
    </domain>
</protein>
<dbReference type="FunFam" id="3.40.140.20:FF:000002">
    <property type="entry name" value="Bifunctional purine biosynthesis protein PurH"/>
    <property type="match status" value="1"/>
</dbReference>
<dbReference type="GO" id="GO:0005829">
    <property type="term" value="C:cytosol"/>
    <property type="evidence" value="ECO:0007669"/>
    <property type="project" value="TreeGrafter"/>
</dbReference>
<dbReference type="NCBIfam" id="NF002049">
    <property type="entry name" value="PRK00881.1"/>
    <property type="match status" value="1"/>
</dbReference>
<dbReference type="PANTHER" id="PTHR11692">
    <property type="entry name" value="BIFUNCTIONAL PURINE BIOSYNTHESIS PROTEIN PURH"/>
    <property type="match status" value="1"/>
</dbReference>
<dbReference type="AlphaFoldDB" id="A0A1G4SM13"/>
<accession>A0A1G4SM13</accession>
<evidence type="ECO:0000256" key="2">
    <source>
        <dbReference type="ARBA" id="ARBA00004954"/>
    </source>
</evidence>
<keyword evidence="4 10" id="KW-0808">Transferase</keyword>
<comment type="pathway">
    <text evidence="1 10">Purine metabolism; IMP biosynthesis via de novo pathway; IMP from 5-formamido-1-(5-phospho-D-ribosyl)imidazole-4-carboxamide: step 1/1.</text>
</comment>
<dbReference type="EMBL" id="FMTM01000006">
    <property type="protein sequence ID" value="SCW70200.1"/>
    <property type="molecule type" value="Genomic_DNA"/>
</dbReference>
<dbReference type="InterPro" id="IPR002695">
    <property type="entry name" value="PurH-like"/>
</dbReference>
<dbReference type="Pfam" id="PF02142">
    <property type="entry name" value="MGS"/>
    <property type="match status" value="1"/>
</dbReference>
<dbReference type="SUPFAM" id="SSF53927">
    <property type="entry name" value="Cytidine deaminase-like"/>
    <property type="match status" value="1"/>
</dbReference>
<evidence type="ECO:0000313" key="12">
    <source>
        <dbReference type="EMBL" id="SCW70200.1"/>
    </source>
</evidence>
<evidence type="ECO:0000256" key="3">
    <source>
        <dbReference type="ARBA" id="ARBA00007667"/>
    </source>
</evidence>
<dbReference type="SUPFAM" id="SSF52335">
    <property type="entry name" value="Methylglyoxal synthase-like"/>
    <property type="match status" value="1"/>
</dbReference>
<proteinExistence type="inferred from homology"/>
<comment type="similarity">
    <text evidence="3 10">Belongs to the PurH family.</text>
</comment>
<dbReference type="UniPathway" id="UPA00074">
    <property type="reaction ID" value="UER00133"/>
</dbReference>
<dbReference type="PANTHER" id="PTHR11692:SF0">
    <property type="entry name" value="BIFUNCTIONAL PURINE BIOSYNTHESIS PROTEIN ATIC"/>
    <property type="match status" value="1"/>
</dbReference>
<dbReference type="PROSITE" id="PS51855">
    <property type="entry name" value="MGS"/>
    <property type="match status" value="1"/>
</dbReference>
<dbReference type="GO" id="GO:0006189">
    <property type="term" value="P:'de novo' IMP biosynthetic process"/>
    <property type="evidence" value="ECO:0007669"/>
    <property type="project" value="UniProtKB-UniRule"/>
</dbReference>
<dbReference type="CDD" id="cd01421">
    <property type="entry name" value="IMPCH"/>
    <property type="match status" value="1"/>
</dbReference>
<dbReference type="InterPro" id="IPR016193">
    <property type="entry name" value="Cytidine_deaminase-like"/>
</dbReference>
<keyword evidence="5 10" id="KW-0658">Purine biosynthesis</keyword>
<gene>
    <name evidence="10" type="primary">purH</name>
    <name evidence="12" type="ORF">SAMN02927900_03930</name>
</gene>
<evidence type="ECO:0000256" key="10">
    <source>
        <dbReference type="HAMAP-Rule" id="MF_00139"/>
    </source>
</evidence>
<evidence type="ECO:0000256" key="7">
    <source>
        <dbReference type="ARBA" id="ARBA00023268"/>
    </source>
</evidence>
<reference evidence="12 13" key="1">
    <citation type="submission" date="2016-10" db="EMBL/GenBank/DDBJ databases">
        <authorList>
            <person name="de Groot N.N."/>
        </authorList>
    </citation>
    <scope>NUCLEOTIDE SEQUENCE [LARGE SCALE GENOMIC DNA]</scope>
    <source>
        <strain evidence="12 13">CGMCC 1.3401</strain>
    </source>
</reference>
<dbReference type="FunFam" id="3.40.140.20:FF:000001">
    <property type="entry name" value="Bifunctional purine biosynthesis protein PurH"/>
    <property type="match status" value="1"/>
</dbReference>
<dbReference type="Gene3D" id="3.40.50.1380">
    <property type="entry name" value="Methylglyoxal synthase-like domain"/>
    <property type="match status" value="1"/>
</dbReference>
<dbReference type="Pfam" id="PF01808">
    <property type="entry name" value="AICARFT_IMPCHas"/>
    <property type="match status" value="1"/>
</dbReference>
<evidence type="ECO:0000256" key="9">
    <source>
        <dbReference type="ARBA" id="ARBA00050687"/>
    </source>
</evidence>
<feature type="domain" description="MGS-like" evidence="11">
    <location>
        <begin position="8"/>
        <end position="158"/>
    </location>
</feature>
<evidence type="ECO:0000256" key="6">
    <source>
        <dbReference type="ARBA" id="ARBA00022801"/>
    </source>
</evidence>
<dbReference type="InterPro" id="IPR011607">
    <property type="entry name" value="MGS-like_dom"/>
</dbReference>
<evidence type="ECO:0000256" key="8">
    <source>
        <dbReference type="ARBA" id="ARBA00050488"/>
    </source>
</evidence>
<evidence type="ECO:0000256" key="1">
    <source>
        <dbReference type="ARBA" id="ARBA00004844"/>
    </source>
</evidence>
<dbReference type="Gene3D" id="3.40.140.20">
    <property type="match status" value="2"/>
</dbReference>
<comment type="pathway">
    <text evidence="2 10">Purine metabolism; IMP biosynthesis via de novo pathway; 5-formamido-1-(5-phospho-D-ribosyl)imidazole-4-carboxamide from 5-amino-1-(5-phospho-D-ribosyl)imidazole-4-carboxamide (10-formyl THF route): step 1/1.</text>
</comment>
<evidence type="ECO:0000313" key="13">
    <source>
        <dbReference type="Proteomes" id="UP000199542"/>
    </source>
</evidence>
<comment type="catalytic activity">
    <reaction evidence="9 10">
        <text>IMP + H2O = 5-formamido-1-(5-phospho-D-ribosyl)imidazole-4-carboxamide</text>
        <dbReference type="Rhea" id="RHEA:18445"/>
        <dbReference type="ChEBI" id="CHEBI:15377"/>
        <dbReference type="ChEBI" id="CHEBI:58053"/>
        <dbReference type="ChEBI" id="CHEBI:58467"/>
        <dbReference type="EC" id="3.5.4.10"/>
    </reaction>
</comment>